<dbReference type="Gene3D" id="2.60.120.260">
    <property type="entry name" value="Galactose-binding domain-like"/>
    <property type="match status" value="1"/>
</dbReference>
<gene>
    <name evidence="2" type="ORF">BON30_03835</name>
</gene>
<evidence type="ECO:0000259" key="1">
    <source>
        <dbReference type="Pfam" id="PF25302"/>
    </source>
</evidence>
<dbReference type="Proteomes" id="UP000182229">
    <property type="component" value="Unassembled WGS sequence"/>
</dbReference>
<evidence type="ECO:0000313" key="3">
    <source>
        <dbReference type="Proteomes" id="UP000182229"/>
    </source>
</evidence>
<protein>
    <recommendedName>
        <fullName evidence="1">NAD glycohydrolase translocation F5/8 type C domain-containing protein</fullName>
    </recommendedName>
</protein>
<dbReference type="AlphaFoldDB" id="A0A1L9BJ50"/>
<proteinExistence type="predicted"/>
<keyword evidence="3" id="KW-1185">Reference proteome</keyword>
<reference evidence="2 3" key="2">
    <citation type="submission" date="2016-12" db="EMBL/GenBank/DDBJ databases">
        <title>Draft Genome Sequence of Cystobacter ferrugineus Strain Cbfe23.</title>
        <authorList>
            <person name="Akbar S."/>
            <person name="Dowd S.E."/>
            <person name="Stevens D.C."/>
        </authorList>
    </citation>
    <scope>NUCLEOTIDE SEQUENCE [LARGE SCALE GENOMIC DNA]</scope>
    <source>
        <strain evidence="2 3">Cbfe23</strain>
    </source>
</reference>
<dbReference type="InterPro" id="IPR057561">
    <property type="entry name" value="NADase_transloc"/>
</dbReference>
<dbReference type="InterPro" id="IPR008979">
    <property type="entry name" value="Galactose-bd-like_sf"/>
</dbReference>
<reference evidence="3" key="1">
    <citation type="submission" date="2016-11" db="EMBL/GenBank/DDBJ databases">
        <authorList>
            <person name="Shukria A."/>
            <person name="Stevens D.C."/>
        </authorList>
    </citation>
    <scope>NUCLEOTIDE SEQUENCE [LARGE SCALE GENOMIC DNA]</scope>
    <source>
        <strain evidence="3">Cbfe23</strain>
    </source>
</reference>
<accession>A0A1L9BJ50</accession>
<dbReference type="OrthoDB" id="5450334at2"/>
<dbReference type="Pfam" id="PF25302">
    <property type="entry name" value="NADase_transloc"/>
    <property type="match status" value="1"/>
</dbReference>
<dbReference type="EMBL" id="MPIN01000001">
    <property type="protein sequence ID" value="OJH42344.1"/>
    <property type="molecule type" value="Genomic_DNA"/>
</dbReference>
<evidence type="ECO:0000313" key="2">
    <source>
        <dbReference type="EMBL" id="OJH42344.1"/>
    </source>
</evidence>
<dbReference type="STRING" id="83449.BON30_03835"/>
<dbReference type="NCBIfam" id="NF047619">
    <property type="entry name" value="NADase_discoid"/>
    <property type="match status" value="1"/>
</dbReference>
<sequence length="342" mass="37594">MATVSALVAAGTAWAAKPCSAWERVSVGEQKARACASSTLAPKARYRVKNAFDGNVGTAWVEGAKGPGAGEWVVLEFEQPVSVYGMWVVPGYTKSMKTFLQNRVPRRLELQVDEQPKVEYELRYHVDLDEEEQQPRCRLTANGINMAARLIIFRQPVKGKRWRLTMKGWVESPQAKYEDMALSEWAPLVEGARVTAGGPLVEAVSERLRHYASKEALDSGWIDAGAQVEDVLAPRGDLGAEWMKEGVREELQRTGAEAGRTPTENFSKVARGALLDAPVTLWTQEGHHYVVGAQLFSVGDGEWVEYHPVLRLGTRYEVESAGAWISGDGAPGCHDVLPLPPP</sequence>
<organism evidence="2 3">
    <name type="scientific">Cystobacter ferrugineus</name>
    <dbReference type="NCBI Taxonomy" id="83449"/>
    <lineage>
        <taxon>Bacteria</taxon>
        <taxon>Pseudomonadati</taxon>
        <taxon>Myxococcota</taxon>
        <taxon>Myxococcia</taxon>
        <taxon>Myxococcales</taxon>
        <taxon>Cystobacterineae</taxon>
        <taxon>Archangiaceae</taxon>
        <taxon>Cystobacter</taxon>
    </lineage>
</organism>
<comment type="caution">
    <text evidence="2">The sequence shown here is derived from an EMBL/GenBank/DDBJ whole genome shotgun (WGS) entry which is preliminary data.</text>
</comment>
<name>A0A1L9BJ50_9BACT</name>
<dbReference type="SUPFAM" id="SSF49785">
    <property type="entry name" value="Galactose-binding domain-like"/>
    <property type="match status" value="1"/>
</dbReference>
<feature type="domain" description="NAD glycohydrolase translocation F5/8 type C" evidence="1">
    <location>
        <begin position="33"/>
        <end position="184"/>
    </location>
</feature>